<dbReference type="GO" id="GO:0004719">
    <property type="term" value="F:protein-L-isoaspartate (D-aspartate) O-methyltransferase activity"/>
    <property type="evidence" value="ECO:0007669"/>
    <property type="project" value="InterPro"/>
</dbReference>
<dbReference type="PANTHER" id="PTHR11579:SF18">
    <property type="entry name" value="PROTEIN-L-ISOASPARTATE O-METHYLTRANSFERASE"/>
    <property type="match status" value="1"/>
</dbReference>
<accession>A0A2W4ZT57</accession>
<name>A0A2W4ZT57_9BACT</name>
<dbReference type="InterPro" id="IPR029063">
    <property type="entry name" value="SAM-dependent_MTases_sf"/>
</dbReference>
<organism evidence="4 5">
    <name type="scientific">Micavibrio aeruginosavorus</name>
    <dbReference type="NCBI Taxonomy" id="349221"/>
    <lineage>
        <taxon>Bacteria</taxon>
        <taxon>Pseudomonadati</taxon>
        <taxon>Bdellovibrionota</taxon>
        <taxon>Bdellovibrionia</taxon>
        <taxon>Bdellovibrionales</taxon>
        <taxon>Pseudobdellovibrionaceae</taxon>
        <taxon>Micavibrio</taxon>
    </lineage>
</organism>
<dbReference type="Proteomes" id="UP000249557">
    <property type="component" value="Unassembled WGS sequence"/>
</dbReference>
<comment type="caution">
    <text evidence="4">The sequence shown here is derived from an EMBL/GenBank/DDBJ whole genome shotgun (WGS) entry which is preliminary data.</text>
</comment>
<dbReference type="CDD" id="cd02440">
    <property type="entry name" value="AdoMet_MTases"/>
    <property type="match status" value="1"/>
</dbReference>
<keyword evidence="4" id="KW-0489">Methyltransferase</keyword>
<keyword evidence="4" id="KW-0808">Transferase</keyword>
<dbReference type="PANTHER" id="PTHR11579">
    <property type="entry name" value="PROTEIN-L-ISOASPARTATE O-METHYLTRANSFERASE"/>
    <property type="match status" value="1"/>
</dbReference>
<dbReference type="AlphaFoldDB" id="A0A2W4ZT57"/>
<dbReference type="GO" id="GO:0005737">
    <property type="term" value="C:cytoplasm"/>
    <property type="evidence" value="ECO:0007669"/>
    <property type="project" value="TreeGrafter"/>
</dbReference>
<evidence type="ECO:0000256" key="2">
    <source>
        <dbReference type="ARBA" id="ARBA00013346"/>
    </source>
</evidence>
<proteinExistence type="inferred from homology"/>
<protein>
    <recommendedName>
        <fullName evidence="2">Protein-L-isoaspartate O-methyltransferase</fullName>
    </recommendedName>
    <alternativeName>
        <fullName evidence="3">Protein L-isoaspartyl methyltransferase</fullName>
    </alternativeName>
</protein>
<dbReference type="Gene3D" id="3.40.50.150">
    <property type="entry name" value="Vaccinia Virus protein VP39"/>
    <property type="match status" value="1"/>
</dbReference>
<evidence type="ECO:0000256" key="3">
    <source>
        <dbReference type="ARBA" id="ARBA00030757"/>
    </source>
</evidence>
<gene>
    <name evidence="4" type="ORF">DI626_08055</name>
</gene>
<reference evidence="4 5" key="1">
    <citation type="submission" date="2017-08" db="EMBL/GenBank/DDBJ databases">
        <title>Infants hospitalized years apart are colonized by the same room-sourced microbial strains.</title>
        <authorList>
            <person name="Brooks B."/>
            <person name="Olm M.R."/>
            <person name="Firek B.A."/>
            <person name="Baker R."/>
            <person name="Thomas B.C."/>
            <person name="Morowitz M.J."/>
            <person name="Banfield J.F."/>
        </authorList>
    </citation>
    <scope>NUCLEOTIDE SEQUENCE [LARGE SCALE GENOMIC DNA]</scope>
    <source>
        <strain evidence="4">S2_018_000_R2_104</strain>
    </source>
</reference>
<dbReference type="EMBL" id="QFNK01000168">
    <property type="protein sequence ID" value="PZO84686.1"/>
    <property type="molecule type" value="Genomic_DNA"/>
</dbReference>
<evidence type="ECO:0000313" key="4">
    <source>
        <dbReference type="EMBL" id="PZO84686.1"/>
    </source>
</evidence>
<dbReference type="Pfam" id="PF01135">
    <property type="entry name" value="PCMT"/>
    <property type="match status" value="1"/>
</dbReference>
<comment type="similarity">
    <text evidence="1">Belongs to the methyltransferase superfamily. L-isoaspartyl/D-aspartyl protein methyltransferase family.</text>
</comment>
<evidence type="ECO:0000313" key="5">
    <source>
        <dbReference type="Proteomes" id="UP000249557"/>
    </source>
</evidence>
<evidence type="ECO:0000256" key="1">
    <source>
        <dbReference type="ARBA" id="ARBA00005369"/>
    </source>
</evidence>
<dbReference type="SUPFAM" id="SSF53335">
    <property type="entry name" value="S-adenosyl-L-methionine-dependent methyltransferases"/>
    <property type="match status" value="1"/>
</dbReference>
<dbReference type="GO" id="GO:0032259">
    <property type="term" value="P:methylation"/>
    <property type="evidence" value="ECO:0007669"/>
    <property type="project" value="UniProtKB-KW"/>
</dbReference>
<dbReference type="InterPro" id="IPR000682">
    <property type="entry name" value="PCMT"/>
</dbReference>
<sequence length="220" mass="23396">MTDFTTARINMVDSQIHTMGVVNDAVLEAYRTVARENFVPSDKKTVAYNDEDLPLSGGRCLMEPVTHARLMQAAAPVKSDRVLDIGGASGYSAAILSGLVESVVAVEQDSSLMEQAKAAWADMNCANISAVVSGFAAGSAAQAPYSLILVNGSVAEIPAGWVEQLSSGGRMLVVVRKAEDRIGRALHITKNHDGSISERILFDASVPYLPGHESRNGFVF</sequence>